<comment type="similarity">
    <text evidence="8">Belongs to the protein kinase superfamily. Ser/Thr protein kinase family. CDPK subfamily.</text>
</comment>
<keyword evidence="14" id="KW-1185">Reference proteome</keyword>
<dbReference type="SUPFAM" id="SSF56112">
    <property type="entry name" value="Protein kinase-like (PK-like)"/>
    <property type="match status" value="1"/>
</dbReference>
<evidence type="ECO:0000256" key="3">
    <source>
        <dbReference type="ARBA" id="ARBA00022679"/>
    </source>
</evidence>
<evidence type="ECO:0000256" key="6">
    <source>
        <dbReference type="ARBA" id="ARBA00022837"/>
    </source>
</evidence>
<dbReference type="AlphaFoldDB" id="A0A1Q9D8C6"/>
<proteinExistence type="inferred from homology"/>
<evidence type="ECO:0000256" key="8">
    <source>
        <dbReference type="ARBA" id="ARBA00024334"/>
    </source>
</evidence>
<comment type="catalytic activity">
    <reaction evidence="10">
        <text>L-seryl-[protein] + ATP = O-phospho-L-seryl-[protein] + ADP + H(+)</text>
        <dbReference type="Rhea" id="RHEA:17989"/>
        <dbReference type="Rhea" id="RHEA-COMP:9863"/>
        <dbReference type="Rhea" id="RHEA-COMP:11604"/>
        <dbReference type="ChEBI" id="CHEBI:15378"/>
        <dbReference type="ChEBI" id="CHEBI:29999"/>
        <dbReference type="ChEBI" id="CHEBI:30616"/>
        <dbReference type="ChEBI" id="CHEBI:83421"/>
        <dbReference type="ChEBI" id="CHEBI:456216"/>
        <dbReference type="EC" id="2.7.11.1"/>
    </reaction>
</comment>
<dbReference type="Proteomes" id="UP000186817">
    <property type="component" value="Unassembled WGS sequence"/>
</dbReference>
<evidence type="ECO:0000256" key="5">
    <source>
        <dbReference type="ARBA" id="ARBA00022777"/>
    </source>
</evidence>
<dbReference type="GO" id="GO:0005524">
    <property type="term" value="F:ATP binding"/>
    <property type="evidence" value="ECO:0007669"/>
    <property type="project" value="UniProtKB-UniRule"/>
</dbReference>
<keyword evidence="3" id="KW-0808">Transferase</keyword>
<evidence type="ECO:0000256" key="2">
    <source>
        <dbReference type="ARBA" id="ARBA00022527"/>
    </source>
</evidence>
<dbReference type="PROSITE" id="PS00107">
    <property type="entry name" value="PROTEIN_KINASE_ATP"/>
    <property type="match status" value="1"/>
</dbReference>
<evidence type="ECO:0000313" key="14">
    <source>
        <dbReference type="Proteomes" id="UP000186817"/>
    </source>
</evidence>
<keyword evidence="12" id="KW-0812">Transmembrane</keyword>
<dbReference type="InterPro" id="IPR011992">
    <property type="entry name" value="EF-hand-dom_pair"/>
</dbReference>
<dbReference type="Gene3D" id="1.10.238.10">
    <property type="entry name" value="EF-hand"/>
    <property type="match status" value="2"/>
</dbReference>
<evidence type="ECO:0000256" key="10">
    <source>
        <dbReference type="ARBA" id="ARBA00048679"/>
    </source>
</evidence>
<dbReference type="Gene3D" id="1.10.510.10">
    <property type="entry name" value="Transferase(Phosphotransferase) domain 1"/>
    <property type="match status" value="1"/>
</dbReference>
<comment type="catalytic activity">
    <reaction evidence="9">
        <text>L-threonyl-[protein] + ATP = O-phospho-L-threonyl-[protein] + ADP + H(+)</text>
        <dbReference type="Rhea" id="RHEA:46608"/>
        <dbReference type="Rhea" id="RHEA-COMP:11060"/>
        <dbReference type="Rhea" id="RHEA-COMP:11605"/>
        <dbReference type="ChEBI" id="CHEBI:15378"/>
        <dbReference type="ChEBI" id="CHEBI:30013"/>
        <dbReference type="ChEBI" id="CHEBI:30616"/>
        <dbReference type="ChEBI" id="CHEBI:61977"/>
        <dbReference type="ChEBI" id="CHEBI:456216"/>
        <dbReference type="EC" id="2.7.11.1"/>
    </reaction>
</comment>
<dbReference type="InterPro" id="IPR008271">
    <property type="entry name" value="Ser/Thr_kinase_AS"/>
</dbReference>
<organism evidence="13 14">
    <name type="scientific">Symbiodinium microadriaticum</name>
    <name type="common">Dinoflagellate</name>
    <name type="synonym">Zooxanthella microadriatica</name>
    <dbReference type="NCBI Taxonomy" id="2951"/>
    <lineage>
        <taxon>Eukaryota</taxon>
        <taxon>Sar</taxon>
        <taxon>Alveolata</taxon>
        <taxon>Dinophyceae</taxon>
        <taxon>Suessiales</taxon>
        <taxon>Symbiodiniaceae</taxon>
        <taxon>Symbiodinium</taxon>
    </lineage>
</organism>
<comment type="caution">
    <text evidence="13">The sequence shown here is derived from an EMBL/GenBank/DDBJ whole genome shotgun (WGS) entry which is preliminary data.</text>
</comment>
<dbReference type="PROSITE" id="PS00108">
    <property type="entry name" value="PROTEIN_KINASE_ST"/>
    <property type="match status" value="1"/>
</dbReference>
<dbReference type="FunFam" id="1.10.510.10:FF:000869">
    <property type="entry name" value="Nek protein kinase"/>
    <property type="match status" value="1"/>
</dbReference>
<dbReference type="PANTHER" id="PTHR44899:SF3">
    <property type="entry name" value="SERINE_THREONINE-PROTEIN KINASE NEK1"/>
    <property type="match status" value="1"/>
</dbReference>
<evidence type="ECO:0000313" key="13">
    <source>
        <dbReference type="EMBL" id="OLP91396.1"/>
    </source>
</evidence>
<dbReference type="SMART" id="SM00054">
    <property type="entry name" value="EFh"/>
    <property type="match status" value="4"/>
</dbReference>
<dbReference type="CDD" id="cd08215">
    <property type="entry name" value="STKc_Nek"/>
    <property type="match status" value="1"/>
</dbReference>
<feature type="compositionally biased region" description="Low complexity" evidence="11">
    <location>
        <begin position="632"/>
        <end position="642"/>
    </location>
</feature>
<accession>A0A1Q9D8C6</accession>
<dbReference type="InterPro" id="IPR018247">
    <property type="entry name" value="EF_Hand_1_Ca_BS"/>
</dbReference>
<feature type="compositionally biased region" description="Pro residues" evidence="11">
    <location>
        <begin position="590"/>
        <end position="631"/>
    </location>
</feature>
<reference evidence="13 14" key="1">
    <citation type="submission" date="2016-02" db="EMBL/GenBank/DDBJ databases">
        <title>Genome analysis of coral dinoflagellate symbionts highlights evolutionary adaptations to a symbiotic lifestyle.</title>
        <authorList>
            <person name="Aranda M."/>
            <person name="Li Y."/>
            <person name="Liew Y.J."/>
            <person name="Baumgarten S."/>
            <person name="Simakov O."/>
            <person name="Wilson M."/>
            <person name="Piel J."/>
            <person name="Ashoor H."/>
            <person name="Bougouffa S."/>
            <person name="Bajic V.B."/>
            <person name="Ryu T."/>
            <person name="Ravasi T."/>
            <person name="Bayer T."/>
            <person name="Micklem G."/>
            <person name="Kim H."/>
            <person name="Bhak J."/>
            <person name="Lajeunesse T.C."/>
            <person name="Voolstra C.R."/>
        </authorList>
    </citation>
    <scope>NUCLEOTIDE SEQUENCE [LARGE SCALE GENOMIC DNA]</scope>
    <source>
        <strain evidence="13 14">CCMP2467</strain>
    </source>
</reference>
<dbReference type="GO" id="GO:0004674">
    <property type="term" value="F:protein serine/threonine kinase activity"/>
    <property type="evidence" value="ECO:0007669"/>
    <property type="project" value="UniProtKB-KW"/>
</dbReference>
<dbReference type="EMBL" id="LSRX01000666">
    <property type="protein sequence ID" value="OLP91396.1"/>
    <property type="molecule type" value="Genomic_DNA"/>
</dbReference>
<dbReference type="InterPro" id="IPR002048">
    <property type="entry name" value="EF_hand_dom"/>
</dbReference>
<keyword evidence="2" id="KW-0723">Serine/threonine-protein kinase</keyword>
<gene>
    <name evidence="13" type="primary">NEK1</name>
    <name evidence="13" type="ORF">AK812_SmicGene26905</name>
</gene>
<dbReference type="GO" id="GO:0005509">
    <property type="term" value="F:calcium ion binding"/>
    <property type="evidence" value="ECO:0007669"/>
    <property type="project" value="InterPro"/>
</dbReference>
<keyword evidence="5 13" id="KW-0418">Kinase</keyword>
<dbReference type="PROSITE" id="PS50011">
    <property type="entry name" value="PROTEIN_KINASE_DOM"/>
    <property type="match status" value="1"/>
</dbReference>
<keyword evidence="12" id="KW-1133">Transmembrane helix</keyword>
<dbReference type="InterPro" id="IPR000719">
    <property type="entry name" value="Prot_kinase_dom"/>
</dbReference>
<evidence type="ECO:0000256" key="1">
    <source>
        <dbReference type="ARBA" id="ARBA00012513"/>
    </source>
</evidence>
<feature type="region of interest" description="Disordered" evidence="11">
    <location>
        <begin position="373"/>
        <end position="416"/>
    </location>
</feature>
<dbReference type="SMART" id="SM00220">
    <property type="entry name" value="S_TKc"/>
    <property type="match status" value="1"/>
</dbReference>
<feature type="region of interest" description="Disordered" evidence="11">
    <location>
        <begin position="590"/>
        <end position="642"/>
    </location>
</feature>
<keyword evidence="12" id="KW-0472">Membrane</keyword>
<dbReference type="OMA" id="SHVEWAQ"/>
<dbReference type="PANTHER" id="PTHR44899">
    <property type="entry name" value="CAMK FAMILY PROTEIN KINASE"/>
    <property type="match status" value="1"/>
</dbReference>
<dbReference type="InterPro" id="IPR017441">
    <property type="entry name" value="Protein_kinase_ATP_BS"/>
</dbReference>
<dbReference type="EC" id="2.7.11.1" evidence="1"/>
<keyword evidence="4" id="KW-0547">Nucleotide-binding</keyword>
<dbReference type="Pfam" id="PF00069">
    <property type="entry name" value="Pkinase"/>
    <property type="match status" value="1"/>
</dbReference>
<sequence>MRAKRAPADTVPLLQRTADHSTVMEEEEVIIIIIIIIIIINVIMFTSIITIQDAVQLDCKPTRCPLDRLCYVHAGVVALIHDRIAVAMSKPTTEIDLSGFGLERLQHIGRGQYASAQLVKETASGQTFVAKCISLAALNEHDQDLAHQEVFLLQTLSHPYIVAYRDSFLIEGANTLVIVMEYCGGGDVRKAIKDKAKEGAHFSEEQIMTWFVQLCLALQYIHSEKVLHRDLKTSNIFLTEDGSAIKLGDFGISRVLEGTTEAAVTIVGTPYYMSPEVCRSEPYNWKSDIWALGCVLYECCMLKHAFESSSLLGLVYKIVSDHYDPIPSFYSPELNDLINKLLMKNAESRPSINELFANPYVKAYLAKQSAPVAAPSPPSLEPAGKKTTLRPGGAAKPPPPPPPPPKETPPAPGPAPLAPESKILVIIARIRRRLVGQKLNWISSCASFDDDGDGALTPDAMGHALMTMPLGLSDDEIKQLTSALSPSPGAKISLDAFSAYLQEVADEVKQYETWARQVLAPPGKRLHDLLRAKDIERSGTLAPSIFQDTLQELVPVLTPPHLDLLALLADKNCLGDVDYGEFLDTFGAPVAPPSSAPPGPPGPPRPPAPPGMPPLPGMSAAPAPPGMPPLPGVAGPSDPLGATLGGTLGGTLGSVEINFEKTFFTCTSSSALQGTNAGRMSLSAQGCALIFGRLRRRLEAAGLALSDALALFLLPGERELTAEQWLDVASTLPLGTSRAEMQQLFLKVDADSSGKVALTTLEQGIARANSEDCCKPPTWISAAITQRGLCNRISSELQRRCTGGSRLAPEGAFRRVIMETERYLTSDQLTSLILLADKNSGGLLDYEEFTERFGGSGGPLGIPGGALPPPAVEVADASAEEISVVCARTAAVMESHGFQCDRLPALLALWGSVELPSLAAVIASLPLGLSRREAVALLSHGSVEALVAKMVQVQREGIWKSHVEWAQGQIPGHALRQVLHHQVIEAESRTLEPSDFMEALANAGVPPGNIQMAMWLAQKTSQGDVQVASFLESFSGSPQASAKKKRGLLWRMMGR</sequence>
<dbReference type="InterPro" id="IPR011009">
    <property type="entry name" value="Kinase-like_dom_sf"/>
</dbReference>
<dbReference type="InterPro" id="IPR051131">
    <property type="entry name" value="NEK_Ser/Thr_kinase_NIMA"/>
</dbReference>
<dbReference type="OrthoDB" id="248923at2759"/>
<name>A0A1Q9D8C6_SYMMI</name>
<protein>
    <recommendedName>
        <fullName evidence="1">non-specific serine/threonine protein kinase</fullName>
        <ecNumber evidence="1">2.7.11.1</ecNumber>
    </recommendedName>
</protein>
<dbReference type="PROSITE" id="PS50222">
    <property type="entry name" value="EF_HAND_2"/>
    <property type="match status" value="1"/>
</dbReference>
<keyword evidence="6" id="KW-0106">Calcium</keyword>
<feature type="compositionally biased region" description="Pro residues" evidence="11">
    <location>
        <begin position="396"/>
        <end position="416"/>
    </location>
</feature>
<feature type="transmembrane region" description="Helical" evidence="12">
    <location>
        <begin position="29"/>
        <end position="51"/>
    </location>
</feature>
<keyword evidence="7" id="KW-0067">ATP-binding</keyword>
<dbReference type="Gene3D" id="3.30.200.20">
    <property type="entry name" value="Phosphorylase Kinase, domain 1"/>
    <property type="match status" value="1"/>
</dbReference>
<evidence type="ECO:0000256" key="7">
    <source>
        <dbReference type="ARBA" id="ARBA00022840"/>
    </source>
</evidence>
<evidence type="ECO:0000256" key="11">
    <source>
        <dbReference type="SAM" id="MobiDB-lite"/>
    </source>
</evidence>
<dbReference type="PROSITE" id="PS00018">
    <property type="entry name" value="EF_HAND_1"/>
    <property type="match status" value="1"/>
</dbReference>
<dbReference type="SUPFAM" id="SSF47473">
    <property type="entry name" value="EF-hand"/>
    <property type="match status" value="2"/>
</dbReference>
<evidence type="ECO:0000256" key="12">
    <source>
        <dbReference type="SAM" id="Phobius"/>
    </source>
</evidence>
<evidence type="ECO:0000256" key="9">
    <source>
        <dbReference type="ARBA" id="ARBA00047899"/>
    </source>
</evidence>
<evidence type="ECO:0000256" key="4">
    <source>
        <dbReference type="ARBA" id="ARBA00022741"/>
    </source>
</evidence>